<proteinExistence type="inferred from homology"/>
<organism evidence="4 5">
    <name type="scientific">Alligator mississippiensis</name>
    <name type="common">American alligator</name>
    <dbReference type="NCBI Taxonomy" id="8496"/>
    <lineage>
        <taxon>Eukaryota</taxon>
        <taxon>Metazoa</taxon>
        <taxon>Chordata</taxon>
        <taxon>Craniata</taxon>
        <taxon>Vertebrata</taxon>
        <taxon>Euteleostomi</taxon>
        <taxon>Archelosauria</taxon>
        <taxon>Archosauria</taxon>
        <taxon>Crocodylia</taxon>
        <taxon>Alligatoridae</taxon>
        <taxon>Alligatorinae</taxon>
        <taxon>Alligator</taxon>
    </lineage>
</organism>
<protein>
    <recommendedName>
        <fullName evidence="2">ribonuclease H</fullName>
        <ecNumber evidence="2">3.1.26.4</ecNumber>
    </recommendedName>
</protein>
<dbReference type="Proteomes" id="UP000050525">
    <property type="component" value="Unassembled WGS sequence"/>
</dbReference>
<gene>
    <name evidence="4" type="ORF">Y1Q_0004761</name>
</gene>
<dbReference type="PROSITE" id="PS50878">
    <property type="entry name" value="RT_POL"/>
    <property type="match status" value="1"/>
</dbReference>
<evidence type="ECO:0000256" key="2">
    <source>
        <dbReference type="ARBA" id="ARBA00012180"/>
    </source>
</evidence>
<dbReference type="AlphaFoldDB" id="A0A151NLH8"/>
<feature type="domain" description="Reverse transcriptase" evidence="3">
    <location>
        <begin position="32"/>
        <end position="226"/>
    </location>
</feature>
<evidence type="ECO:0000313" key="5">
    <source>
        <dbReference type="Proteomes" id="UP000050525"/>
    </source>
</evidence>
<reference evidence="4 5" key="1">
    <citation type="journal article" date="2012" name="Genome Biol.">
        <title>Sequencing three crocodilian genomes to illuminate the evolution of archosaurs and amniotes.</title>
        <authorList>
            <person name="St John J.A."/>
            <person name="Braun E.L."/>
            <person name="Isberg S.R."/>
            <person name="Miles L.G."/>
            <person name="Chong A.Y."/>
            <person name="Gongora J."/>
            <person name="Dalzell P."/>
            <person name="Moran C."/>
            <person name="Bed'hom B."/>
            <person name="Abzhanov A."/>
            <person name="Burgess S.C."/>
            <person name="Cooksey A.M."/>
            <person name="Castoe T.A."/>
            <person name="Crawford N.G."/>
            <person name="Densmore L.D."/>
            <person name="Drew J.C."/>
            <person name="Edwards S.V."/>
            <person name="Faircloth B.C."/>
            <person name="Fujita M.K."/>
            <person name="Greenwold M.J."/>
            <person name="Hoffmann F.G."/>
            <person name="Howard J.M."/>
            <person name="Iguchi T."/>
            <person name="Janes D.E."/>
            <person name="Khan S.Y."/>
            <person name="Kohno S."/>
            <person name="de Koning A.J."/>
            <person name="Lance S.L."/>
            <person name="McCarthy F.M."/>
            <person name="McCormack J.E."/>
            <person name="Merchant M.E."/>
            <person name="Peterson D.G."/>
            <person name="Pollock D.D."/>
            <person name="Pourmand N."/>
            <person name="Raney B.J."/>
            <person name="Roessler K.A."/>
            <person name="Sanford J.R."/>
            <person name="Sawyer R.H."/>
            <person name="Schmidt C.J."/>
            <person name="Triplett E.W."/>
            <person name="Tuberville T.D."/>
            <person name="Venegas-Anaya M."/>
            <person name="Howard J.T."/>
            <person name="Jarvis E.D."/>
            <person name="Guillette L.J.Jr."/>
            <person name="Glenn T.C."/>
            <person name="Green R.E."/>
            <person name="Ray D.A."/>
        </authorList>
    </citation>
    <scope>NUCLEOTIDE SEQUENCE [LARGE SCALE GENOMIC DNA]</scope>
    <source>
        <strain evidence="4">KSC_2009_1</strain>
    </source>
</reference>
<dbReference type="InterPro" id="IPR043502">
    <property type="entry name" value="DNA/RNA_pol_sf"/>
</dbReference>
<dbReference type="EC" id="3.1.26.4" evidence="2"/>
<sequence>MLANPTPWRYQPIPTHTDLQPQIRNLLADLCKRGCIQPEKSSTYLSARWGIPKPGKPTEARLVVDYQQANRRCNPLQMPAAQTVTDILDGITEMKRSGEWFATTLDLKDMFYSIPINDPHGILNMCVGGQMFSWKYCSQGYRNAPALAATAMNGTIDSFVRPRPKTADVRIWTYVDDIVIMGHDCAVGRATTVDLKDHLSNQGWTVNPAKSMSEPSSGIKFLGTRFTGQW</sequence>
<dbReference type="PANTHER" id="PTHR33064">
    <property type="entry name" value="POL PROTEIN"/>
    <property type="match status" value="1"/>
</dbReference>
<dbReference type="PANTHER" id="PTHR33064:SF37">
    <property type="entry name" value="RIBONUCLEASE H"/>
    <property type="match status" value="1"/>
</dbReference>
<keyword evidence="5" id="KW-1185">Reference proteome</keyword>
<dbReference type="STRING" id="8496.A0A151NLH8"/>
<accession>A0A151NLH8</accession>
<dbReference type="InterPro" id="IPR000477">
    <property type="entry name" value="RT_dom"/>
</dbReference>
<dbReference type="Pfam" id="PF00078">
    <property type="entry name" value="RVT_1"/>
    <property type="match status" value="1"/>
</dbReference>
<dbReference type="InterPro" id="IPR051320">
    <property type="entry name" value="Viral_Replic_Matur_Polypro"/>
</dbReference>
<evidence type="ECO:0000256" key="1">
    <source>
        <dbReference type="ARBA" id="ARBA00010879"/>
    </source>
</evidence>
<dbReference type="SUPFAM" id="SSF56672">
    <property type="entry name" value="DNA/RNA polymerases"/>
    <property type="match status" value="1"/>
</dbReference>
<evidence type="ECO:0000313" key="4">
    <source>
        <dbReference type="EMBL" id="KYO37657.1"/>
    </source>
</evidence>
<dbReference type="EMBL" id="AKHW03002623">
    <property type="protein sequence ID" value="KYO37657.1"/>
    <property type="molecule type" value="Genomic_DNA"/>
</dbReference>
<dbReference type="GO" id="GO:0004523">
    <property type="term" value="F:RNA-DNA hybrid ribonuclease activity"/>
    <property type="evidence" value="ECO:0007669"/>
    <property type="project" value="UniProtKB-EC"/>
</dbReference>
<dbReference type="Gene3D" id="3.10.10.10">
    <property type="entry name" value="HIV Type 1 Reverse Transcriptase, subunit A, domain 1"/>
    <property type="match status" value="1"/>
</dbReference>
<evidence type="ECO:0000259" key="3">
    <source>
        <dbReference type="PROSITE" id="PS50878"/>
    </source>
</evidence>
<dbReference type="InterPro" id="IPR043128">
    <property type="entry name" value="Rev_trsase/Diguanyl_cyclase"/>
</dbReference>
<comment type="similarity">
    <text evidence="1">Belongs to the beta type-B retroviral polymerase family. HERV class-II K(HML-2) pol subfamily.</text>
</comment>
<dbReference type="Gene3D" id="3.30.70.270">
    <property type="match status" value="1"/>
</dbReference>
<comment type="caution">
    <text evidence="4">The sequence shown here is derived from an EMBL/GenBank/DDBJ whole genome shotgun (WGS) entry which is preliminary data.</text>
</comment>
<name>A0A151NLH8_ALLMI</name>